<proteinExistence type="predicted"/>
<keyword evidence="2 4" id="KW-0067">ATP-binding</keyword>
<dbReference type="InterPro" id="IPR050130">
    <property type="entry name" value="ClpA_ClpB"/>
</dbReference>
<keyword evidence="4" id="KW-0645">Protease</keyword>
<sequence length="180" mass="20156">MQPTLCTRCHKNVAVIFIQKMEGGTTKSEGLCLKCAKEMGIKPVEDMMQKMGITDEDLEGLTNEMMSAFGGAEGMEGLVPSDDGEQDEEDEGKTATFPFLNKLFGGGAQNPQNQPPERDNSRDQRTDKDKKADKPPKRKFLENYCISLTQKAAEGKLDKIIGRDEEIQRTIQILNRRQKN</sequence>
<name>A0A9D2MQB9_9FIRM</name>
<organism evidence="4 5">
    <name type="scientific">Candidatus Flavonifractor intestinigallinarum</name>
    <dbReference type="NCBI Taxonomy" id="2838586"/>
    <lineage>
        <taxon>Bacteria</taxon>
        <taxon>Bacillati</taxon>
        <taxon>Bacillota</taxon>
        <taxon>Clostridia</taxon>
        <taxon>Eubacteriales</taxon>
        <taxon>Oscillospiraceae</taxon>
        <taxon>Flavonifractor</taxon>
    </lineage>
</organism>
<dbReference type="GO" id="GO:0006508">
    <property type="term" value="P:proteolysis"/>
    <property type="evidence" value="ECO:0007669"/>
    <property type="project" value="UniProtKB-KW"/>
</dbReference>
<dbReference type="GO" id="GO:0016887">
    <property type="term" value="F:ATP hydrolysis activity"/>
    <property type="evidence" value="ECO:0007669"/>
    <property type="project" value="TreeGrafter"/>
</dbReference>
<keyword evidence="1" id="KW-0547">Nucleotide-binding</keyword>
<protein>
    <submittedName>
        <fullName evidence="4">ATP-dependent Clp protease ATP-binding subunit</fullName>
    </submittedName>
</protein>
<feature type="region of interest" description="Disordered" evidence="3">
    <location>
        <begin position="72"/>
        <end position="142"/>
    </location>
</feature>
<gene>
    <name evidence="4" type="ORF">H9712_10215</name>
</gene>
<dbReference type="GO" id="GO:0005524">
    <property type="term" value="F:ATP binding"/>
    <property type="evidence" value="ECO:0007669"/>
    <property type="project" value="UniProtKB-KW"/>
</dbReference>
<feature type="compositionally biased region" description="Acidic residues" evidence="3">
    <location>
        <begin position="82"/>
        <end position="91"/>
    </location>
</feature>
<evidence type="ECO:0000256" key="1">
    <source>
        <dbReference type="ARBA" id="ARBA00022741"/>
    </source>
</evidence>
<dbReference type="Proteomes" id="UP000823921">
    <property type="component" value="Unassembled WGS sequence"/>
</dbReference>
<reference evidence="4" key="2">
    <citation type="submission" date="2021-04" db="EMBL/GenBank/DDBJ databases">
        <authorList>
            <person name="Gilroy R."/>
        </authorList>
    </citation>
    <scope>NUCLEOTIDE SEQUENCE</scope>
    <source>
        <strain evidence="4">CHK192-8294</strain>
    </source>
</reference>
<evidence type="ECO:0000313" key="5">
    <source>
        <dbReference type="Proteomes" id="UP000823921"/>
    </source>
</evidence>
<dbReference type="AlphaFoldDB" id="A0A9D2MQB9"/>
<reference evidence="4" key="1">
    <citation type="journal article" date="2021" name="PeerJ">
        <title>Extensive microbial diversity within the chicken gut microbiome revealed by metagenomics and culture.</title>
        <authorList>
            <person name="Gilroy R."/>
            <person name="Ravi A."/>
            <person name="Getino M."/>
            <person name="Pursley I."/>
            <person name="Horton D.L."/>
            <person name="Alikhan N.F."/>
            <person name="Baker D."/>
            <person name="Gharbi K."/>
            <person name="Hall N."/>
            <person name="Watson M."/>
            <person name="Adriaenssens E.M."/>
            <person name="Foster-Nyarko E."/>
            <person name="Jarju S."/>
            <person name="Secka A."/>
            <person name="Antonio M."/>
            <person name="Oren A."/>
            <person name="Chaudhuri R.R."/>
            <person name="La Ragione R."/>
            <person name="Hildebrand F."/>
            <person name="Pallen M.J."/>
        </authorList>
    </citation>
    <scope>NUCLEOTIDE SEQUENCE</scope>
    <source>
        <strain evidence="4">CHK192-8294</strain>
    </source>
</reference>
<dbReference type="Gene3D" id="3.40.50.300">
    <property type="entry name" value="P-loop containing nucleotide triphosphate hydrolases"/>
    <property type="match status" value="1"/>
</dbReference>
<keyword evidence="4" id="KW-0378">Hydrolase</keyword>
<dbReference type="PANTHER" id="PTHR11638:SF18">
    <property type="entry name" value="HEAT SHOCK PROTEIN 104"/>
    <property type="match status" value="1"/>
</dbReference>
<evidence type="ECO:0000313" key="4">
    <source>
        <dbReference type="EMBL" id="HJB81353.1"/>
    </source>
</evidence>
<dbReference type="GO" id="GO:0034605">
    <property type="term" value="P:cellular response to heat"/>
    <property type="evidence" value="ECO:0007669"/>
    <property type="project" value="TreeGrafter"/>
</dbReference>
<dbReference type="EMBL" id="DWXO01000095">
    <property type="protein sequence ID" value="HJB81353.1"/>
    <property type="molecule type" value="Genomic_DNA"/>
</dbReference>
<feature type="non-terminal residue" evidence="4">
    <location>
        <position position="180"/>
    </location>
</feature>
<feature type="compositionally biased region" description="Basic and acidic residues" evidence="3">
    <location>
        <begin position="116"/>
        <end position="141"/>
    </location>
</feature>
<evidence type="ECO:0000256" key="3">
    <source>
        <dbReference type="SAM" id="MobiDB-lite"/>
    </source>
</evidence>
<dbReference type="PANTHER" id="PTHR11638">
    <property type="entry name" value="ATP-DEPENDENT CLP PROTEASE"/>
    <property type="match status" value="1"/>
</dbReference>
<accession>A0A9D2MQB9</accession>
<comment type="caution">
    <text evidence="4">The sequence shown here is derived from an EMBL/GenBank/DDBJ whole genome shotgun (WGS) entry which is preliminary data.</text>
</comment>
<dbReference type="InterPro" id="IPR027417">
    <property type="entry name" value="P-loop_NTPase"/>
</dbReference>
<dbReference type="GO" id="GO:0005737">
    <property type="term" value="C:cytoplasm"/>
    <property type="evidence" value="ECO:0007669"/>
    <property type="project" value="TreeGrafter"/>
</dbReference>
<dbReference type="GO" id="GO:0008233">
    <property type="term" value="F:peptidase activity"/>
    <property type="evidence" value="ECO:0007669"/>
    <property type="project" value="UniProtKB-KW"/>
</dbReference>
<evidence type="ECO:0000256" key="2">
    <source>
        <dbReference type="ARBA" id="ARBA00022840"/>
    </source>
</evidence>